<name>A0A7Z2T3C0_9VIBR</name>
<feature type="binding site" evidence="3 4">
    <location>
        <position position="204"/>
    </location>
    <ligand>
        <name>Zn(2+)</name>
        <dbReference type="ChEBI" id="CHEBI:29105"/>
    </ligand>
</feature>
<comment type="cofactor">
    <cofactor evidence="3">
        <name>Zn(2+)</name>
        <dbReference type="ChEBI" id="CHEBI:29105"/>
    </cofactor>
    <text evidence="3">Binds 1 zinc ion per subunit.</text>
</comment>
<evidence type="ECO:0000313" key="6">
    <source>
        <dbReference type="EMBL" id="QIA63472.1"/>
    </source>
</evidence>
<organism evidence="6 7">
    <name type="scientific">Vibrio astriarenae</name>
    <dbReference type="NCBI Taxonomy" id="1481923"/>
    <lineage>
        <taxon>Bacteria</taxon>
        <taxon>Pseudomonadati</taxon>
        <taxon>Pseudomonadota</taxon>
        <taxon>Gammaproteobacteria</taxon>
        <taxon>Vibrionales</taxon>
        <taxon>Vibrionaceae</taxon>
        <taxon>Vibrio</taxon>
    </lineage>
</organism>
<dbReference type="SUPFAM" id="SSF82282">
    <property type="entry name" value="Homocysteine S-methyltransferase"/>
    <property type="match status" value="1"/>
</dbReference>
<proteinExistence type="predicted"/>
<dbReference type="GO" id="GO:0009086">
    <property type="term" value="P:methionine biosynthetic process"/>
    <property type="evidence" value="ECO:0007669"/>
    <property type="project" value="InterPro"/>
</dbReference>
<keyword evidence="7" id="KW-1185">Reference proteome</keyword>
<evidence type="ECO:0000259" key="5">
    <source>
        <dbReference type="PROSITE" id="PS50970"/>
    </source>
</evidence>
<evidence type="ECO:0000256" key="1">
    <source>
        <dbReference type="ARBA" id="ARBA00022603"/>
    </source>
</evidence>
<reference evidence="6 7" key="1">
    <citation type="submission" date="2020-01" db="EMBL/GenBank/DDBJ databases">
        <title>Whole genome and functional gene identification of agarase of Vibrio HN897.</title>
        <authorList>
            <person name="Liu Y."/>
            <person name="Zhao Z."/>
        </authorList>
    </citation>
    <scope>NUCLEOTIDE SEQUENCE [LARGE SCALE GENOMIC DNA]</scope>
    <source>
        <strain evidence="6 7">HN897</strain>
    </source>
</reference>
<feature type="binding site" evidence="3 4">
    <location>
        <position position="279"/>
    </location>
    <ligand>
        <name>Zn(2+)</name>
        <dbReference type="ChEBI" id="CHEBI:29105"/>
    </ligand>
</feature>
<dbReference type="GO" id="GO:0032259">
    <property type="term" value="P:methylation"/>
    <property type="evidence" value="ECO:0007669"/>
    <property type="project" value="UniProtKB-KW"/>
</dbReference>
<accession>A0A7Z2T3C0</accession>
<feature type="binding site" evidence="3 4">
    <location>
        <position position="280"/>
    </location>
    <ligand>
        <name>Zn(2+)</name>
        <dbReference type="ChEBI" id="CHEBI:29105"/>
    </ligand>
</feature>
<evidence type="ECO:0000313" key="7">
    <source>
        <dbReference type="Proteomes" id="UP000464262"/>
    </source>
</evidence>
<keyword evidence="1 4" id="KW-0489">Methyltransferase</keyword>
<dbReference type="RefSeq" id="WP_164648365.1">
    <property type="nucleotide sequence ID" value="NZ_CP047475.1"/>
</dbReference>
<dbReference type="PANTHER" id="PTHR11103">
    <property type="entry name" value="SLR1189 PROTEIN"/>
    <property type="match status" value="1"/>
</dbReference>
<dbReference type="GO" id="GO:0008168">
    <property type="term" value="F:methyltransferase activity"/>
    <property type="evidence" value="ECO:0007669"/>
    <property type="project" value="UniProtKB-UniRule"/>
</dbReference>
<keyword evidence="3 4" id="KW-0479">Metal-binding</keyword>
<feature type="domain" description="Hcy-binding" evidence="5">
    <location>
        <begin position="1"/>
        <end position="294"/>
    </location>
</feature>
<keyword evidence="3 4" id="KW-0862">Zinc</keyword>
<dbReference type="PANTHER" id="PTHR11103:SF18">
    <property type="entry name" value="SLR1189 PROTEIN"/>
    <property type="match status" value="1"/>
</dbReference>
<dbReference type="Gene3D" id="3.20.20.330">
    <property type="entry name" value="Homocysteine-binding-like domain"/>
    <property type="match status" value="1"/>
</dbReference>
<dbReference type="KEGG" id="vas:GT360_08055"/>
<dbReference type="PROSITE" id="PS50970">
    <property type="entry name" value="HCY"/>
    <property type="match status" value="1"/>
</dbReference>
<gene>
    <name evidence="6" type="ORF">GT360_08055</name>
</gene>
<evidence type="ECO:0000256" key="4">
    <source>
        <dbReference type="PROSITE-ProRule" id="PRU00333"/>
    </source>
</evidence>
<dbReference type="InterPro" id="IPR017226">
    <property type="entry name" value="BHMT-like"/>
</dbReference>
<dbReference type="GO" id="GO:0008270">
    <property type="term" value="F:zinc ion binding"/>
    <property type="evidence" value="ECO:0007669"/>
    <property type="project" value="InterPro"/>
</dbReference>
<dbReference type="Pfam" id="PF02574">
    <property type="entry name" value="S-methyl_trans"/>
    <property type="match status" value="1"/>
</dbReference>
<evidence type="ECO:0000256" key="3">
    <source>
        <dbReference type="PIRSR" id="PIRSR037505-2"/>
    </source>
</evidence>
<dbReference type="PIRSF" id="PIRSF037505">
    <property type="entry name" value="Betaine_HMT"/>
    <property type="match status" value="1"/>
</dbReference>
<dbReference type="InterPro" id="IPR036589">
    <property type="entry name" value="HCY_dom_sf"/>
</dbReference>
<keyword evidence="2 4" id="KW-0808">Transferase</keyword>
<dbReference type="EMBL" id="CP047475">
    <property type="protein sequence ID" value="QIA63472.1"/>
    <property type="molecule type" value="Genomic_DNA"/>
</dbReference>
<dbReference type="Proteomes" id="UP000464262">
    <property type="component" value="Chromosome 1"/>
</dbReference>
<dbReference type="AlphaFoldDB" id="A0A7Z2T3C0"/>
<dbReference type="InterPro" id="IPR003726">
    <property type="entry name" value="HCY_dom"/>
</dbReference>
<protein>
    <submittedName>
        <fullName evidence="6">Homocysteine S-methyltransferase</fullName>
    </submittedName>
</protein>
<evidence type="ECO:0000256" key="2">
    <source>
        <dbReference type="ARBA" id="ARBA00022679"/>
    </source>
</evidence>
<sequence length="301" mass="33106">MKQLTILDGGMGRELQEIGAPFSQPLWSAQALMEAPQFVHKAHQHFIDAGAEIITTNSYACVPFHLGQDLYEKKGAELATKAAKIARQCADENSHRVLVAGSIPPPLGSYRSDLFIEQTALPILDTLIQAQAPYVDIWIVETLCSVHEFKVTQERLSNTNKPCYYAFSLADDIQRPASLRSGETVEALVDLLIESNAKGVMFNCSIPEVMEAALVALQPALKAKGNDFELGIYANNFSPIDSEHEANDTLQSTRELSPQDYVKFAKRWHELGATIIGGCCGIGPKHIQALSEWKQAMNGYT</sequence>